<evidence type="ECO:0000313" key="2">
    <source>
        <dbReference type="WBParaSite" id="nRc.2.0.1.t11508-RA"/>
    </source>
</evidence>
<keyword evidence="1" id="KW-1185">Reference proteome</keyword>
<dbReference type="Proteomes" id="UP000887565">
    <property type="component" value="Unplaced"/>
</dbReference>
<evidence type="ECO:0000313" key="1">
    <source>
        <dbReference type="Proteomes" id="UP000887565"/>
    </source>
</evidence>
<sequence length="104" mass="10820">MAGAGWVIRPPCSRAWQMASTAGYDGSPSNRSLLTGVAPIVLLEMNSRAHPATSGPNIGNAMGAQSTMLAAMSPSTSNSSLSNAHGKCRYFLPNPLTRQPTSCQ</sequence>
<dbReference type="WBParaSite" id="nRc.2.0.1.t11508-RA">
    <property type="protein sequence ID" value="nRc.2.0.1.t11508-RA"/>
    <property type="gene ID" value="nRc.2.0.1.g11508"/>
</dbReference>
<name>A0A915ICK0_ROMCU</name>
<organism evidence="1 2">
    <name type="scientific">Romanomermis culicivorax</name>
    <name type="common">Nematode worm</name>
    <dbReference type="NCBI Taxonomy" id="13658"/>
    <lineage>
        <taxon>Eukaryota</taxon>
        <taxon>Metazoa</taxon>
        <taxon>Ecdysozoa</taxon>
        <taxon>Nematoda</taxon>
        <taxon>Enoplea</taxon>
        <taxon>Dorylaimia</taxon>
        <taxon>Mermithida</taxon>
        <taxon>Mermithoidea</taxon>
        <taxon>Mermithidae</taxon>
        <taxon>Romanomermis</taxon>
    </lineage>
</organism>
<proteinExistence type="predicted"/>
<protein>
    <submittedName>
        <fullName evidence="2">Uncharacterized protein</fullName>
    </submittedName>
</protein>
<reference evidence="2" key="1">
    <citation type="submission" date="2022-11" db="UniProtKB">
        <authorList>
            <consortium name="WormBaseParasite"/>
        </authorList>
    </citation>
    <scope>IDENTIFICATION</scope>
</reference>
<accession>A0A915ICK0</accession>
<dbReference type="AlphaFoldDB" id="A0A915ICK0"/>